<feature type="region of interest" description="Disordered" evidence="1">
    <location>
        <begin position="203"/>
        <end position="263"/>
    </location>
</feature>
<dbReference type="Proteomes" id="UP000002037">
    <property type="component" value="Unassembled WGS sequence"/>
</dbReference>
<dbReference type="HOGENOM" id="CLU_044221_0_0_1"/>
<gene>
    <name evidence="2" type="ORF">CTRG_02492</name>
</gene>
<accession>C5M7X0</accession>
<feature type="compositionally biased region" description="Polar residues" evidence="1">
    <location>
        <begin position="346"/>
        <end position="361"/>
    </location>
</feature>
<dbReference type="VEuPathDB" id="FungiDB:CTRG_02492"/>
<keyword evidence="3" id="KW-1185">Reference proteome</keyword>
<evidence type="ECO:0000256" key="1">
    <source>
        <dbReference type="SAM" id="MobiDB-lite"/>
    </source>
</evidence>
<dbReference type="GeneID" id="8297610"/>
<dbReference type="EMBL" id="GG692397">
    <property type="protein sequence ID" value="EER33674.1"/>
    <property type="molecule type" value="Genomic_DNA"/>
</dbReference>
<proteinExistence type="predicted"/>
<organism evidence="2 3">
    <name type="scientific">Candida tropicalis (strain ATCC MYA-3404 / T1)</name>
    <name type="common">Yeast</name>
    <dbReference type="NCBI Taxonomy" id="294747"/>
    <lineage>
        <taxon>Eukaryota</taxon>
        <taxon>Fungi</taxon>
        <taxon>Dikarya</taxon>
        <taxon>Ascomycota</taxon>
        <taxon>Saccharomycotina</taxon>
        <taxon>Pichiomycetes</taxon>
        <taxon>Debaryomycetaceae</taxon>
        <taxon>Candida/Lodderomyces clade</taxon>
        <taxon>Candida</taxon>
    </lineage>
</organism>
<dbReference type="RefSeq" id="XP_002548195.1">
    <property type="nucleotide sequence ID" value="XM_002548149.1"/>
</dbReference>
<name>C5M7X0_CANTT</name>
<dbReference type="KEGG" id="ctp:CTRG_02492"/>
<dbReference type="OrthoDB" id="4012911at2759"/>
<protein>
    <recommendedName>
        <fullName evidence="4">Myb/SANT-like DNA-binding domain-containing protein</fullName>
    </recommendedName>
</protein>
<feature type="compositionally biased region" description="Basic residues" evidence="1">
    <location>
        <begin position="371"/>
        <end position="389"/>
    </location>
</feature>
<evidence type="ECO:0000313" key="2">
    <source>
        <dbReference type="EMBL" id="EER33674.1"/>
    </source>
</evidence>
<feature type="region of interest" description="Disordered" evidence="1">
    <location>
        <begin position="485"/>
        <end position="515"/>
    </location>
</feature>
<dbReference type="STRING" id="294747.C5M7X0"/>
<feature type="compositionally biased region" description="Low complexity" evidence="1">
    <location>
        <begin position="203"/>
        <end position="248"/>
    </location>
</feature>
<evidence type="ECO:0000313" key="3">
    <source>
        <dbReference type="Proteomes" id="UP000002037"/>
    </source>
</evidence>
<sequence>MNEDHEHTQSSLMNTSISSNKRSNFQFTYDSETNLLLLIHKYKEDIFTRGNIIKTWEKVLQEFNEQYNANIIQSRTINHRFQILKKNLENRLKHENQPLDQLSLNENEKLLIDIIDYMYKNNYTDVNPYSLGGGVISANEQMHHTSTSAIQNQHQHHLSTTDITQISPNTFTNKLNQERAQYLMSQEFDQSVNQFQSGMGISHAIQQQTQPQSQPQSQPQPQTQQQSAASTSSSHLQQHPSSHQISISKDIVPGFPPPLAQSEMIDDTSRLPTQAGALIQTSSHSSPQIMYKSDVNLSSTTLQQDHIAVQSEPAHSSRHSATPQLPHSQPDQQIQQDPSIEHRSRQLSTSQLSPTIHYDTSPQQHAEQQQQHHHPQQHQHQHQHHHHHPQQQQSSINYTYTSNPQLSQHHSTDTQEPSVTFLLQQLLVSQNQVSLSINALRDDLRNFKVQTYQRIDDLINAQQLQNNNRIYEKLDTLIEMLRNRSLKSNSSSSGDDEMTQEDHSGNSHEQTTSSE</sequence>
<feature type="compositionally biased region" description="Low complexity" evidence="1">
    <location>
        <begin position="328"/>
        <end position="338"/>
    </location>
</feature>
<reference evidence="2 3" key="1">
    <citation type="journal article" date="2009" name="Nature">
        <title>Evolution of pathogenicity and sexual reproduction in eight Candida genomes.</title>
        <authorList>
            <person name="Butler G."/>
            <person name="Rasmussen M.D."/>
            <person name="Lin M.F."/>
            <person name="Santos M.A."/>
            <person name="Sakthikumar S."/>
            <person name="Munro C.A."/>
            <person name="Rheinbay E."/>
            <person name="Grabherr M."/>
            <person name="Forche A."/>
            <person name="Reedy J.L."/>
            <person name="Agrafioti I."/>
            <person name="Arnaud M.B."/>
            <person name="Bates S."/>
            <person name="Brown A.J."/>
            <person name="Brunke S."/>
            <person name="Costanzo M.C."/>
            <person name="Fitzpatrick D.A."/>
            <person name="de Groot P.W."/>
            <person name="Harris D."/>
            <person name="Hoyer L.L."/>
            <person name="Hube B."/>
            <person name="Klis F.M."/>
            <person name="Kodira C."/>
            <person name="Lennard N."/>
            <person name="Logue M.E."/>
            <person name="Martin R."/>
            <person name="Neiman A.M."/>
            <person name="Nikolaou E."/>
            <person name="Quail M.A."/>
            <person name="Quinn J."/>
            <person name="Santos M.C."/>
            <person name="Schmitzberger F.F."/>
            <person name="Sherlock G."/>
            <person name="Shah P."/>
            <person name="Silverstein K.A."/>
            <person name="Skrzypek M.S."/>
            <person name="Soll D."/>
            <person name="Staggs R."/>
            <person name="Stansfield I."/>
            <person name="Stumpf M.P."/>
            <person name="Sudbery P.E."/>
            <person name="Srikantha T."/>
            <person name="Zeng Q."/>
            <person name="Berman J."/>
            <person name="Berriman M."/>
            <person name="Heitman J."/>
            <person name="Gow N.A."/>
            <person name="Lorenz M.C."/>
            <person name="Birren B.W."/>
            <person name="Kellis M."/>
            <person name="Cuomo C.A."/>
        </authorList>
    </citation>
    <scope>NUCLEOTIDE SEQUENCE [LARGE SCALE GENOMIC DNA]</scope>
    <source>
        <strain evidence="3">ATCC MYA-3404 / T1</strain>
    </source>
</reference>
<evidence type="ECO:0008006" key="4">
    <source>
        <dbReference type="Google" id="ProtNLM"/>
    </source>
</evidence>
<dbReference type="eggNOG" id="ENOG502RQ2R">
    <property type="taxonomic scope" value="Eukaryota"/>
</dbReference>
<dbReference type="AlphaFoldDB" id="C5M7X0"/>
<feature type="region of interest" description="Disordered" evidence="1">
    <location>
        <begin position="308"/>
        <end position="394"/>
    </location>
</feature>